<name>A0A137YTD0_9ACTN</name>
<dbReference type="RefSeq" id="WP_068747058.1">
    <property type="nucleotide sequence ID" value="NZ_LSRE01000050.1"/>
</dbReference>
<accession>A0A137YTD0</accession>
<evidence type="ECO:0000313" key="9">
    <source>
        <dbReference type="Proteomes" id="UP000070409"/>
    </source>
</evidence>
<evidence type="ECO:0000256" key="7">
    <source>
        <dbReference type="SAM" id="Phobius"/>
    </source>
</evidence>
<comment type="similarity">
    <text evidence="2">Belongs to the DoxX family.</text>
</comment>
<feature type="transmembrane region" description="Helical" evidence="7">
    <location>
        <begin position="78"/>
        <end position="96"/>
    </location>
</feature>
<comment type="caution">
    <text evidence="8">The sequence shown here is derived from an EMBL/GenBank/DDBJ whole genome shotgun (WGS) entry which is preliminary data.</text>
</comment>
<dbReference type="Proteomes" id="UP000070409">
    <property type="component" value="Unassembled WGS sequence"/>
</dbReference>
<sequence>MTAQLERGQGLASTIARVILGGIFFAHGWQKVVTNGMDATAKAFDGMGVPVPTLSAWFAGLVELVGGAALIIGLAMPIVAVLGIVDMLGAIIFVHWDNGFFASNPGGGGYELPLALIAGLIAVGIASHGSLAADTHLLKSRRSPTP</sequence>
<feature type="transmembrane region" description="Helical" evidence="7">
    <location>
        <begin position="112"/>
        <end position="133"/>
    </location>
</feature>
<keyword evidence="6 7" id="KW-0472">Membrane</keyword>
<evidence type="ECO:0000256" key="2">
    <source>
        <dbReference type="ARBA" id="ARBA00006679"/>
    </source>
</evidence>
<dbReference type="InterPro" id="IPR051907">
    <property type="entry name" value="DoxX-like_oxidoreductase"/>
</dbReference>
<evidence type="ECO:0000256" key="1">
    <source>
        <dbReference type="ARBA" id="ARBA00004651"/>
    </source>
</evidence>
<dbReference type="Pfam" id="PF07681">
    <property type="entry name" value="DoxX"/>
    <property type="match status" value="1"/>
</dbReference>
<keyword evidence="3" id="KW-1003">Cell membrane</keyword>
<evidence type="ECO:0000256" key="4">
    <source>
        <dbReference type="ARBA" id="ARBA00022692"/>
    </source>
</evidence>
<evidence type="ECO:0000256" key="6">
    <source>
        <dbReference type="ARBA" id="ARBA00023136"/>
    </source>
</evidence>
<comment type="subcellular location">
    <subcellularLocation>
        <location evidence="1">Cell membrane</location>
        <topology evidence="1">Multi-pass membrane protein</topology>
    </subcellularLocation>
</comment>
<dbReference type="InterPro" id="IPR032808">
    <property type="entry name" value="DoxX"/>
</dbReference>
<evidence type="ECO:0000256" key="3">
    <source>
        <dbReference type="ARBA" id="ARBA00022475"/>
    </source>
</evidence>
<keyword evidence="9" id="KW-1185">Reference proteome</keyword>
<feature type="transmembrane region" description="Helical" evidence="7">
    <location>
        <begin position="12"/>
        <end position="29"/>
    </location>
</feature>
<dbReference type="EMBL" id="LSRE01000050">
    <property type="protein sequence ID" value="KXO89121.1"/>
    <property type="molecule type" value="Genomic_DNA"/>
</dbReference>
<gene>
    <name evidence="8" type="ORF">AXK61_10930</name>
</gene>
<keyword evidence="5 7" id="KW-1133">Transmembrane helix</keyword>
<feature type="transmembrane region" description="Helical" evidence="7">
    <location>
        <begin position="49"/>
        <end position="71"/>
    </location>
</feature>
<protein>
    <submittedName>
        <fullName evidence="8">DoxX family protein</fullName>
    </submittedName>
</protein>
<evidence type="ECO:0000256" key="5">
    <source>
        <dbReference type="ARBA" id="ARBA00022989"/>
    </source>
</evidence>
<organism evidence="8 9">
    <name type="scientific">Tsukamurella pseudospumae</name>
    <dbReference type="NCBI Taxonomy" id="239498"/>
    <lineage>
        <taxon>Bacteria</taxon>
        <taxon>Bacillati</taxon>
        <taxon>Actinomycetota</taxon>
        <taxon>Actinomycetes</taxon>
        <taxon>Mycobacteriales</taxon>
        <taxon>Tsukamurellaceae</taxon>
        <taxon>Tsukamurella</taxon>
    </lineage>
</organism>
<reference evidence="8 9" key="1">
    <citation type="submission" date="2016-02" db="EMBL/GenBank/DDBJ databases">
        <authorList>
            <person name="Teng J.L."/>
            <person name="Tang Y."/>
            <person name="Huang Y."/>
            <person name="Guo F."/>
            <person name="Wei W."/>
            <person name="Chen J.H."/>
            <person name="Wong S.Y."/>
            <person name="Lau S.K."/>
            <person name="Woo P.C."/>
        </authorList>
    </citation>
    <scope>NUCLEOTIDE SEQUENCE [LARGE SCALE GENOMIC DNA]</scope>
    <source>
        <strain evidence="8 9">JCM 13375</strain>
    </source>
</reference>
<dbReference type="PANTHER" id="PTHR33452">
    <property type="entry name" value="OXIDOREDUCTASE CATD-RELATED"/>
    <property type="match status" value="1"/>
</dbReference>
<proteinExistence type="inferred from homology"/>
<dbReference type="PANTHER" id="PTHR33452:SF1">
    <property type="entry name" value="INNER MEMBRANE PROTEIN YPHA-RELATED"/>
    <property type="match status" value="1"/>
</dbReference>
<evidence type="ECO:0000313" key="8">
    <source>
        <dbReference type="EMBL" id="KXO89121.1"/>
    </source>
</evidence>
<keyword evidence="4 7" id="KW-0812">Transmembrane</keyword>